<evidence type="ECO:0000256" key="6">
    <source>
        <dbReference type="ARBA" id="ARBA00023075"/>
    </source>
</evidence>
<keyword evidence="9" id="KW-1185">Reference proteome</keyword>
<keyword evidence="4" id="KW-0408">Iron</keyword>
<keyword evidence="2" id="KW-0479">Metal-binding</keyword>
<dbReference type="Gene3D" id="3.30.70.3270">
    <property type="match status" value="1"/>
</dbReference>
<gene>
    <name evidence="8" type="ORF">PQJ73_05920</name>
</gene>
<keyword evidence="1" id="KW-0004">4Fe-4S</keyword>
<evidence type="ECO:0000256" key="1">
    <source>
        <dbReference type="ARBA" id="ARBA00022485"/>
    </source>
</evidence>
<protein>
    <submittedName>
        <fullName evidence="8">4Fe-4S binding protein</fullName>
    </submittedName>
</protein>
<dbReference type="InterPro" id="IPR010226">
    <property type="entry name" value="NADH_quinone_OxRdtase_chainI"/>
</dbReference>
<reference evidence="8" key="2">
    <citation type="submission" date="2023-02" db="EMBL/GenBank/DDBJ databases">
        <authorList>
            <person name="Rayyan A."/>
            <person name="Meyer T."/>
            <person name="Kyndt J.A."/>
        </authorList>
    </citation>
    <scope>NUCLEOTIDE SEQUENCE</scope>
    <source>
        <strain evidence="8">DSM 9987</strain>
    </source>
</reference>
<dbReference type="Pfam" id="PF12838">
    <property type="entry name" value="Fer4_7"/>
    <property type="match status" value="1"/>
</dbReference>
<organism evidence="8 9">
    <name type="scientific">Rhodoplanes tepidamans</name>
    <name type="common">Rhodoplanes cryptolactis</name>
    <dbReference type="NCBI Taxonomy" id="200616"/>
    <lineage>
        <taxon>Bacteria</taxon>
        <taxon>Pseudomonadati</taxon>
        <taxon>Pseudomonadota</taxon>
        <taxon>Alphaproteobacteria</taxon>
        <taxon>Hyphomicrobiales</taxon>
        <taxon>Nitrobacteraceae</taxon>
        <taxon>Rhodoplanes</taxon>
    </lineage>
</organism>
<dbReference type="InterPro" id="IPR017900">
    <property type="entry name" value="4Fe4S_Fe_S_CS"/>
</dbReference>
<evidence type="ECO:0000259" key="7">
    <source>
        <dbReference type="PROSITE" id="PS51379"/>
    </source>
</evidence>
<feature type="domain" description="4Fe-4S ferredoxin-type" evidence="7">
    <location>
        <begin position="66"/>
        <end position="95"/>
    </location>
</feature>
<dbReference type="PROSITE" id="PS51379">
    <property type="entry name" value="4FE4S_FER_2"/>
    <property type="match status" value="2"/>
</dbReference>
<keyword evidence="5" id="KW-0411">Iron-sulfur</keyword>
<keyword evidence="6" id="KW-0830">Ubiquinone</keyword>
<dbReference type="PANTHER" id="PTHR10849">
    <property type="entry name" value="NADH DEHYDROGENASE UBIQUINONE IRON-SULFUR PROTEIN 8, MITOCHONDRIAL"/>
    <property type="match status" value="1"/>
</dbReference>
<evidence type="ECO:0000256" key="3">
    <source>
        <dbReference type="ARBA" id="ARBA00022737"/>
    </source>
</evidence>
<dbReference type="Proteomes" id="UP001165652">
    <property type="component" value="Unassembled WGS sequence"/>
</dbReference>
<evidence type="ECO:0000256" key="4">
    <source>
        <dbReference type="ARBA" id="ARBA00023004"/>
    </source>
</evidence>
<evidence type="ECO:0000313" key="9">
    <source>
        <dbReference type="Proteomes" id="UP001165652"/>
    </source>
</evidence>
<feature type="domain" description="4Fe-4S ferredoxin-type" evidence="7">
    <location>
        <begin position="33"/>
        <end position="62"/>
    </location>
</feature>
<name>A0ABT5J6D2_RHOTP</name>
<sequence length="167" mass="18130">MNVLSLLGRNLTQGPYTEPFPFGPAPTAKRFRGRVTFDAATCEGCKICERVCPAGAIRFSKAKDGLAFAVWHNSCVFCGNCEFHCPTGSVHQTTDWHLAHEQARKYAMVEFGLIPNQTCSECGATALATAPSLRGIAPPLSAEEAVTLKSLCPKCRARFLKARRAKP</sequence>
<comment type="caution">
    <text evidence="8">The sequence shown here is derived from an EMBL/GenBank/DDBJ whole genome shotgun (WGS) entry which is preliminary data.</text>
</comment>
<dbReference type="SUPFAM" id="SSF54862">
    <property type="entry name" value="4Fe-4S ferredoxins"/>
    <property type="match status" value="1"/>
</dbReference>
<evidence type="ECO:0000256" key="2">
    <source>
        <dbReference type="ARBA" id="ARBA00022723"/>
    </source>
</evidence>
<dbReference type="EMBL" id="JAQQLI010000006">
    <property type="protein sequence ID" value="MDC7785214.1"/>
    <property type="molecule type" value="Genomic_DNA"/>
</dbReference>
<reference evidence="8" key="1">
    <citation type="journal article" date="2023" name="Microbiol Resour">
        <title>Genome Sequences of Rhodoplanes serenus and Two Thermotolerant Strains, Rhodoplanes tepidamans and 'Rhodoplanes cryptolactis,' Further Refine the Genus.</title>
        <authorList>
            <person name="Rayyan A.A."/>
            <person name="Kyndt J.A."/>
        </authorList>
    </citation>
    <scope>NUCLEOTIDE SEQUENCE</scope>
    <source>
        <strain evidence="8">DSM 9987</strain>
    </source>
</reference>
<evidence type="ECO:0000256" key="5">
    <source>
        <dbReference type="ARBA" id="ARBA00023014"/>
    </source>
</evidence>
<dbReference type="InterPro" id="IPR017896">
    <property type="entry name" value="4Fe4S_Fe-S-bd"/>
</dbReference>
<dbReference type="RefSeq" id="WP_272776060.1">
    <property type="nucleotide sequence ID" value="NZ_JAQQLI010000006.1"/>
</dbReference>
<accession>A0ABT5J6D2</accession>
<dbReference type="PROSITE" id="PS00198">
    <property type="entry name" value="4FE4S_FER_1"/>
    <property type="match status" value="2"/>
</dbReference>
<keyword evidence="3" id="KW-0677">Repeat</keyword>
<proteinExistence type="predicted"/>
<evidence type="ECO:0000313" key="8">
    <source>
        <dbReference type="EMBL" id="MDC7785214.1"/>
    </source>
</evidence>